<dbReference type="PANTHER" id="PTHR33295:SF7">
    <property type="entry name" value="ATPASE"/>
    <property type="match status" value="1"/>
</dbReference>
<reference evidence="3 4" key="1">
    <citation type="submission" date="2020-08" db="EMBL/GenBank/DDBJ databases">
        <title>Bridging the membrane lipid divide: bacteria of the FCB group superphylum have the potential to synthesize archaeal ether lipids.</title>
        <authorList>
            <person name="Villanueva L."/>
            <person name="Von Meijenfeldt F.A.B."/>
            <person name="Westbye A.B."/>
            <person name="Yadav S."/>
            <person name="Hopmans E.C."/>
            <person name="Dutilh B.E."/>
            <person name="Sinninghe Damste J.S."/>
        </authorList>
    </citation>
    <scope>NUCLEOTIDE SEQUENCE [LARGE SCALE GENOMIC DNA]</scope>
    <source>
        <strain evidence="3">NIOZ-UU27</strain>
    </source>
</reference>
<evidence type="ECO:0000259" key="1">
    <source>
        <dbReference type="Pfam" id="PF13173"/>
    </source>
</evidence>
<evidence type="ECO:0000313" key="4">
    <source>
        <dbReference type="Proteomes" id="UP000650524"/>
    </source>
</evidence>
<feature type="domain" description="DUF4143" evidence="2">
    <location>
        <begin position="221"/>
        <end position="387"/>
    </location>
</feature>
<dbReference type="Pfam" id="PF13173">
    <property type="entry name" value="AAA_14"/>
    <property type="match status" value="1"/>
</dbReference>
<evidence type="ECO:0000313" key="3">
    <source>
        <dbReference type="EMBL" id="MBC8177134.1"/>
    </source>
</evidence>
<dbReference type="EMBL" id="JACNJD010000190">
    <property type="protein sequence ID" value="MBC8177134.1"/>
    <property type="molecule type" value="Genomic_DNA"/>
</dbReference>
<organism evidence="3 4">
    <name type="scientific">Candidatus Desulfacyla euxinica</name>
    <dbReference type="NCBI Taxonomy" id="2841693"/>
    <lineage>
        <taxon>Bacteria</taxon>
        <taxon>Deltaproteobacteria</taxon>
        <taxon>Candidatus Desulfacyla</taxon>
    </lineage>
</organism>
<evidence type="ECO:0000259" key="2">
    <source>
        <dbReference type="Pfam" id="PF13635"/>
    </source>
</evidence>
<keyword evidence="3" id="KW-0547">Nucleotide-binding</keyword>
<dbReference type="AlphaFoldDB" id="A0A8J6N0M1"/>
<gene>
    <name evidence="3" type="ORF">H8E19_06980</name>
</gene>
<comment type="caution">
    <text evidence="3">The sequence shown here is derived from an EMBL/GenBank/DDBJ whole genome shotgun (WGS) entry which is preliminary data.</text>
</comment>
<feature type="domain" description="AAA" evidence="1">
    <location>
        <begin position="18"/>
        <end position="149"/>
    </location>
</feature>
<dbReference type="PANTHER" id="PTHR33295">
    <property type="entry name" value="ATPASE"/>
    <property type="match status" value="1"/>
</dbReference>
<dbReference type="InterPro" id="IPR027417">
    <property type="entry name" value="P-loop_NTPase"/>
</dbReference>
<dbReference type="Proteomes" id="UP000650524">
    <property type="component" value="Unassembled WGS sequence"/>
</dbReference>
<keyword evidence="3" id="KW-0067">ATP-binding</keyword>
<proteinExistence type="predicted"/>
<dbReference type="InterPro" id="IPR025420">
    <property type="entry name" value="DUF4143"/>
</dbReference>
<sequence>MKRLIHFHLQNWKNDPDRKSLLLRGARQVGKTYSCRELGRSFENCLEINFEINPQVAEIFNRNLDPQRIIRDLGLLTDENIVPGKTLLFFDEIQEAPKAVKSLRYFHELLPELHVIAAGSLLDFVLENIGIPVGRVASLYMYPMSFLEFVANQGNQAVVELIMRHDPAEPLSTPIHNKLLALLGEYLAVGGMPEVVQTWISRKDLKKCAGIHALLVDAYRQDFSKYCKKFQVKYVDLIFDEIPRWFGRKFQFSKMPESWRKRELAPAFELLKKASVAHEVRHTSSNGLPLGGEANPNRFKVIFLDIGLAQCILGLDLADWILAPDAAIVNRGILTEAFVGQEILAYSPPQKRGALFYWHREAHASNAEVDYMLARGQDIIPVEVKSGATGTLRSLHLFLKEKSSVSPYGIRFSGHNFSVFQKIHSYPLYAVANLFREGLLL</sequence>
<dbReference type="GO" id="GO:0005524">
    <property type="term" value="F:ATP binding"/>
    <property type="evidence" value="ECO:0007669"/>
    <property type="project" value="UniProtKB-KW"/>
</dbReference>
<accession>A0A8J6N0M1</accession>
<dbReference type="SUPFAM" id="SSF52540">
    <property type="entry name" value="P-loop containing nucleoside triphosphate hydrolases"/>
    <property type="match status" value="1"/>
</dbReference>
<protein>
    <submittedName>
        <fullName evidence="3">ATP-binding protein</fullName>
    </submittedName>
</protein>
<dbReference type="InterPro" id="IPR041682">
    <property type="entry name" value="AAA_14"/>
</dbReference>
<name>A0A8J6N0M1_9DELT</name>
<dbReference type="Pfam" id="PF13635">
    <property type="entry name" value="DUF4143"/>
    <property type="match status" value="1"/>
</dbReference>